<evidence type="ECO:0000256" key="1">
    <source>
        <dbReference type="SAM" id="MobiDB-lite"/>
    </source>
</evidence>
<gene>
    <name evidence="2" type="ORF">Q9S78_09875</name>
</gene>
<dbReference type="Proteomes" id="UP001262835">
    <property type="component" value="Unassembled WGS sequence"/>
</dbReference>
<feature type="region of interest" description="Disordered" evidence="1">
    <location>
        <begin position="1"/>
        <end position="25"/>
    </location>
</feature>
<keyword evidence="3" id="KW-1185">Reference proteome</keyword>
<proteinExistence type="predicted"/>
<protein>
    <recommendedName>
        <fullName evidence="4">Multidrug transporter</fullName>
    </recommendedName>
</protein>
<sequence>MDTTDSGPEDLAPDVEGPEDRGAPSAEAHYLVTEHDGVTRVDIADDAAFRPGPGQGQPEADAE</sequence>
<dbReference type="RefSeq" id="WP_020097075.1">
    <property type="nucleotide sequence ID" value="NZ_JAUZVT010000002.1"/>
</dbReference>
<dbReference type="EMBL" id="JAUZVT010000002">
    <property type="protein sequence ID" value="MDT3330981.1"/>
    <property type="molecule type" value="Genomic_DNA"/>
</dbReference>
<feature type="compositionally biased region" description="Acidic residues" evidence="1">
    <location>
        <begin position="7"/>
        <end position="17"/>
    </location>
</feature>
<evidence type="ECO:0000313" key="3">
    <source>
        <dbReference type="Proteomes" id="UP001262835"/>
    </source>
</evidence>
<name>A0ABU3GJZ1_9MICO</name>
<organism evidence="2 3">
    <name type="scientific">Microbacterium aquilitoris</name>
    <dbReference type="NCBI Taxonomy" id="3067307"/>
    <lineage>
        <taxon>Bacteria</taxon>
        <taxon>Bacillati</taxon>
        <taxon>Actinomycetota</taxon>
        <taxon>Actinomycetes</taxon>
        <taxon>Micrococcales</taxon>
        <taxon>Microbacteriaceae</taxon>
        <taxon>Microbacterium</taxon>
    </lineage>
</organism>
<reference evidence="2 3" key="1">
    <citation type="submission" date="2023-08" db="EMBL/GenBank/DDBJ databases">
        <title>Microbacterium aquilitoris sp. nov. and Microbacterium gwkjibeachense sp. nov., isolated from beach.</title>
        <authorList>
            <person name="Lee S.D."/>
            <person name="Yang H."/>
            <person name="Kim I."/>
        </authorList>
    </citation>
    <scope>NUCLEOTIDE SEQUENCE [LARGE SCALE GENOMIC DNA]</scope>
    <source>
        <strain evidence="2 3">KSW-18</strain>
    </source>
</reference>
<accession>A0ABU3GJZ1</accession>
<evidence type="ECO:0000313" key="2">
    <source>
        <dbReference type="EMBL" id="MDT3330981.1"/>
    </source>
</evidence>
<comment type="caution">
    <text evidence="2">The sequence shown here is derived from an EMBL/GenBank/DDBJ whole genome shotgun (WGS) entry which is preliminary data.</text>
</comment>
<evidence type="ECO:0008006" key="4">
    <source>
        <dbReference type="Google" id="ProtNLM"/>
    </source>
</evidence>